<gene>
    <name evidence="7" type="primary">fepB</name>
    <name evidence="7" type="ordered locus">DGo_PA0069</name>
</gene>
<accession>H8H0T6</accession>
<dbReference type="SUPFAM" id="SSF53807">
    <property type="entry name" value="Helical backbone' metal receptor"/>
    <property type="match status" value="1"/>
</dbReference>
<dbReference type="AlphaFoldDB" id="H8H0T6"/>
<keyword evidence="4 5" id="KW-0732">Signal</keyword>
<keyword evidence="8" id="KW-1185">Reference proteome</keyword>
<evidence type="ECO:0000313" key="7">
    <source>
        <dbReference type="EMBL" id="AFD26955.1"/>
    </source>
</evidence>
<dbReference type="PANTHER" id="PTHR30532">
    <property type="entry name" value="IRON III DICITRATE-BINDING PERIPLASMIC PROTEIN"/>
    <property type="match status" value="1"/>
</dbReference>
<proteinExistence type="inferred from homology"/>
<evidence type="ECO:0000313" key="8">
    <source>
        <dbReference type="Proteomes" id="UP000007575"/>
    </source>
</evidence>
<keyword evidence="3" id="KW-0813">Transport</keyword>
<dbReference type="KEGG" id="dgo:DGo_PA0069"/>
<dbReference type="PROSITE" id="PS50983">
    <property type="entry name" value="FE_B12_PBP"/>
    <property type="match status" value="1"/>
</dbReference>
<dbReference type="PATRIC" id="fig|745776.4.peg.3107"/>
<evidence type="ECO:0000259" key="6">
    <source>
        <dbReference type="PROSITE" id="PS50983"/>
    </source>
</evidence>
<dbReference type="InterPro" id="IPR051313">
    <property type="entry name" value="Bact_iron-sidero_bind"/>
</dbReference>
<dbReference type="GO" id="GO:0030288">
    <property type="term" value="C:outer membrane-bounded periplasmic space"/>
    <property type="evidence" value="ECO:0007669"/>
    <property type="project" value="TreeGrafter"/>
</dbReference>
<feature type="signal peptide" evidence="5">
    <location>
        <begin position="1"/>
        <end position="23"/>
    </location>
</feature>
<dbReference type="Proteomes" id="UP000007575">
    <property type="component" value="Plasmid P1"/>
</dbReference>
<dbReference type="GO" id="GO:1901678">
    <property type="term" value="P:iron coordination entity transport"/>
    <property type="evidence" value="ECO:0007669"/>
    <property type="project" value="UniProtKB-ARBA"/>
</dbReference>
<reference evidence="7 8" key="1">
    <citation type="journal article" date="2012" name="PLoS ONE">
        <title>Genome sequence and transcriptome analysis of the radioresistant bacterium Deinococcus gobiensis: insights into the extreme environmental adaptations.</title>
        <authorList>
            <person name="Yuan M."/>
            <person name="Chen M."/>
            <person name="Zhang W."/>
            <person name="Lu W."/>
            <person name="Wang J."/>
            <person name="Yang M."/>
            <person name="Zhao P."/>
            <person name="Tang R."/>
            <person name="Li X."/>
            <person name="Hao Y."/>
            <person name="Zhou Z."/>
            <person name="Zhan Y."/>
            <person name="Yu H."/>
            <person name="Teng C."/>
            <person name="Yan Y."/>
            <person name="Ping S."/>
            <person name="Wang Y."/>
            <person name="Lin M."/>
        </authorList>
    </citation>
    <scope>NUCLEOTIDE SEQUENCE [LARGE SCALE GENOMIC DNA]</scope>
    <source>
        <strain evidence="8">DSM 21396 / JCM 16679 / CGMCC 1.7299 / I-0</strain>
        <plasmid evidence="7">P1</plasmid>
    </source>
</reference>
<keyword evidence="7" id="KW-0614">Plasmid</keyword>
<dbReference type="PANTHER" id="PTHR30532:SF28">
    <property type="entry name" value="PETROBACTIN-BINDING PROTEIN YCLQ"/>
    <property type="match status" value="1"/>
</dbReference>
<dbReference type="RefSeq" id="WP_014695473.1">
    <property type="nucleotide sequence ID" value="NC_017805.1"/>
</dbReference>
<evidence type="ECO:0000256" key="5">
    <source>
        <dbReference type="SAM" id="SignalP"/>
    </source>
</evidence>
<sequence>MNKTALLLAALSLASATAQTARAQTTLSVKHDEGTAQVKANPQRVVVLDEEMLGWMYALGLGGRVVGVGGPRVQPSDFSAAGAIRPERARVGFLGRGALNPAARFVGTWTAPNLETIAALKPDLILRSTWAGNTNYDNLSRIAPTVGYAEAQAGYWRDDLRAVARIFGKQVQAEQVIKTVADTNRVNGQKLLAAGAFRKYPKVVVISPFPGGTNYVNSAKRVIDDLKALGFGDALNGRAKTTLGIASVISDETLVNLDKKTLVVLLPPGRDDSAKAALDGFLASVVGQRLKDQIISYEMEPYSPWTGPLVSTKVSGDLTRLVLEKVK</sequence>
<feature type="chain" id="PRO_5003613144" evidence="5">
    <location>
        <begin position="24"/>
        <end position="327"/>
    </location>
</feature>
<protein>
    <submittedName>
        <fullName evidence="7">ABC-type Fe3+-siderophore transport system, periplasmic component</fullName>
    </submittedName>
</protein>
<dbReference type="EMBL" id="CP002192">
    <property type="protein sequence ID" value="AFD26955.1"/>
    <property type="molecule type" value="Genomic_DNA"/>
</dbReference>
<feature type="domain" description="Fe/B12 periplasmic-binding" evidence="6">
    <location>
        <begin position="44"/>
        <end position="326"/>
    </location>
</feature>
<comment type="similarity">
    <text evidence="2">Belongs to the bacterial solute-binding protein 8 family.</text>
</comment>
<dbReference type="InterPro" id="IPR002491">
    <property type="entry name" value="ABC_transptr_periplasmic_BD"/>
</dbReference>
<evidence type="ECO:0000256" key="3">
    <source>
        <dbReference type="ARBA" id="ARBA00022448"/>
    </source>
</evidence>
<evidence type="ECO:0000256" key="2">
    <source>
        <dbReference type="ARBA" id="ARBA00008814"/>
    </source>
</evidence>
<comment type="subcellular location">
    <subcellularLocation>
        <location evidence="1">Cell envelope</location>
    </subcellularLocation>
</comment>
<organism evidence="7 8">
    <name type="scientific">Deinococcus gobiensis (strain DSM 21396 / JCM 16679 / CGMCC 1.7299 / I-0)</name>
    <dbReference type="NCBI Taxonomy" id="745776"/>
    <lineage>
        <taxon>Bacteria</taxon>
        <taxon>Thermotogati</taxon>
        <taxon>Deinococcota</taxon>
        <taxon>Deinococci</taxon>
        <taxon>Deinococcales</taxon>
        <taxon>Deinococcaceae</taxon>
        <taxon>Deinococcus</taxon>
    </lineage>
</organism>
<dbReference type="Pfam" id="PF01497">
    <property type="entry name" value="Peripla_BP_2"/>
    <property type="match status" value="1"/>
</dbReference>
<dbReference type="HOGENOM" id="CLU_873785_0_0_0"/>
<evidence type="ECO:0000256" key="1">
    <source>
        <dbReference type="ARBA" id="ARBA00004196"/>
    </source>
</evidence>
<evidence type="ECO:0000256" key="4">
    <source>
        <dbReference type="ARBA" id="ARBA00022729"/>
    </source>
</evidence>
<dbReference type="Gene3D" id="3.40.50.1980">
    <property type="entry name" value="Nitrogenase molybdenum iron protein domain"/>
    <property type="match status" value="2"/>
</dbReference>
<geneLocation type="plasmid" evidence="7 8">
    <name>P1</name>
</geneLocation>
<dbReference type="OrthoDB" id="61776at2"/>
<name>H8H0T6_DEIGI</name>